<sequence length="1045" mass="112625">MHSIQKKKPFHILLAVILAVALMLPSQAFLPFAHAASELNYALNKPVPGKSSDTSAGRATAAVDGNPGTFWQPLSSDRVDNLNVWMTVDLTAQQKINKTVLNFAGTESIVNGYKILYSNDNSNWTEAYAKSSSSGAIQAQDTANFSEVTTRYVRVSIDLTGNSLFKLGEFEVIGEGEPNTQSDLKRAYISDTAGNEYPLDSTIKLHKNESASLKLRGELVTGNEADLSDPGFLVSLISSKPAVASVNSSGALAALQSGITQITGTIRQGSITMTTSIWIDVSDPELLIADLQMTHPVMTVKVGQPAFVKPGDVYPALMVNPYVEAVLNGVLVDSVQNVVYRLPETSLRPGTMLQLQIPGTVSNIGEHQIRLTLTPTGKSMLYDTFYFFSADVGTIPAGQSRLAFIGAGGKLVYASDYKGNKLIDYSDAGYMGGGVKLPDLPVRLTLSPAISGDDTARIQAAIDEVSNMPLSADGFRGAVLLSKGTYRVGSKLFIRNGGVVLRGEGQGEDGTILFATGTEKRNILEIGGASGPVVSSAIKTTISDLYVPTGARSFRVANASQFQVGNSVMVRRIGNDRWIHELLMDQITDRPGTDGSTQQWTPFDFSFDRVITKIEGNVITVDAPLANAFELRWGGGELLAYDDPARIQQVGVENMRVDVNFDASIIKADNGVNYYADDAHPETFIAFKSVKNAWVRDITALHLGYAMVYTGRDTKWTTTQDSTVLEMASTLDGGRRYPLLYEGQLGLTQRVNVDSARHAYIVSSRVPGPNVFLDGVATTQFNTTEPHHRWSVGGLFDNIDANIAIQDRGWLGSGHGWAGANWVAWNTKGGLALQNPPTAQNYAVGFTGTVSKPFLPNKDDMRAREGGYWESLGTSVYPRSLYLQQLQDRVGSDAVINIGKHFYGEPKLSSLTVSEGQLSPAFTAQQTDYEASVTYNVYKLTVTPSAVDTGASLRVNGTPVASGQASQEIGLGYGANTVEISVYSPSNLASRTYKVKVNRAQPQLQSIAFKSGFIFVKTGESQTTEVQGAYEDGSTKALISGVVYR</sequence>
<dbReference type="Pfam" id="PF00754">
    <property type="entry name" value="F5_F8_type_C"/>
    <property type="match status" value="1"/>
</dbReference>
<dbReference type="InterPro" id="IPR011050">
    <property type="entry name" value="Pectin_lyase_fold/virulence"/>
</dbReference>
<dbReference type="Proteomes" id="UP001652445">
    <property type="component" value="Unassembled WGS sequence"/>
</dbReference>
<dbReference type="RefSeq" id="WP_262684113.1">
    <property type="nucleotide sequence ID" value="NZ_JAOQIO010000034.1"/>
</dbReference>
<feature type="signal peptide" evidence="1">
    <location>
        <begin position="1"/>
        <end position="28"/>
    </location>
</feature>
<organism evidence="3 4">
    <name type="scientific">Paenibacillus baimaensis</name>
    <dbReference type="NCBI Taxonomy" id="2982185"/>
    <lineage>
        <taxon>Bacteria</taxon>
        <taxon>Bacillati</taxon>
        <taxon>Bacillota</taxon>
        <taxon>Bacilli</taxon>
        <taxon>Bacillales</taxon>
        <taxon>Paenibacillaceae</taxon>
        <taxon>Paenibacillus</taxon>
    </lineage>
</organism>
<keyword evidence="4" id="KW-1185">Reference proteome</keyword>
<dbReference type="InterPro" id="IPR000421">
    <property type="entry name" value="FA58C"/>
</dbReference>
<name>A0ABT2UF32_9BACL</name>
<protein>
    <submittedName>
        <fullName evidence="3">Discoidin domain-containing protein</fullName>
    </submittedName>
</protein>
<dbReference type="Pfam" id="PF12733">
    <property type="entry name" value="Cadherin-like"/>
    <property type="match status" value="1"/>
</dbReference>
<feature type="chain" id="PRO_5046153669" evidence="1">
    <location>
        <begin position="29"/>
        <end position="1045"/>
    </location>
</feature>
<gene>
    <name evidence="3" type="ORF">OB236_11480</name>
</gene>
<dbReference type="SUPFAM" id="SSF49785">
    <property type="entry name" value="Galactose-binding domain-like"/>
    <property type="match status" value="1"/>
</dbReference>
<dbReference type="Gene3D" id="2.160.20.10">
    <property type="entry name" value="Single-stranded right-handed beta-helix, Pectin lyase-like"/>
    <property type="match status" value="1"/>
</dbReference>
<comment type="caution">
    <text evidence="3">The sequence shown here is derived from an EMBL/GenBank/DDBJ whole genome shotgun (WGS) entry which is preliminary data.</text>
</comment>
<reference evidence="3 4" key="1">
    <citation type="submission" date="2022-09" db="EMBL/GenBank/DDBJ databases">
        <authorList>
            <person name="Han X.L."/>
            <person name="Wang Q."/>
            <person name="Lu T."/>
        </authorList>
    </citation>
    <scope>NUCLEOTIDE SEQUENCE [LARGE SCALE GENOMIC DNA]</scope>
    <source>
        <strain evidence="3 4">WQ 127069</strain>
    </source>
</reference>
<dbReference type="InterPro" id="IPR012334">
    <property type="entry name" value="Pectin_lyas_fold"/>
</dbReference>
<evidence type="ECO:0000256" key="1">
    <source>
        <dbReference type="SAM" id="SignalP"/>
    </source>
</evidence>
<evidence type="ECO:0000259" key="2">
    <source>
        <dbReference type="PROSITE" id="PS50022"/>
    </source>
</evidence>
<keyword evidence="1" id="KW-0732">Signal</keyword>
<dbReference type="EMBL" id="JAOQIO010000034">
    <property type="protein sequence ID" value="MCU6792741.1"/>
    <property type="molecule type" value="Genomic_DNA"/>
</dbReference>
<dbReference type="SUPFAM" id="SSF51126">
    <property type="entry name" value="Pectin lyase-like"/>
    <property type="match status" value="1"/>
</dbReference>
<evidence type="ECO:0000313" key="3">
    <source>
        <dbReference type="EMBL" id="MCU6792741.1"/>
    </source>
</evidence>
<evidence type="ECO:0000313" key="4">
    <source>
        <dbReference type="Proteomes" id="UP001652445"/>
    </source>
</evidence>
<accession>A0ABT2UF32</accession>
<dbReference type="Gene3D" id="2.60.40.1080">
    <property type="match status" value="1"/>
</dbReference>
<feature type="domain" description="F5/8 type C" evidence="2">
    <location>
        <begin position="26"/>
        <end position="175"/>
    </location>
</feature>
<dbReference type="InterPro" id="IPR008979">
    <property type="entry name" value="Galactose-bd-like_sf"/>
</dbReference>
<proteinExistence type="predicted"/>
<dbReference type="InterPro" id="IPR025883">
    <property type="entry name" value="Cadherin-like_domain"/>
</dbReference>
<dbReference type="PROSITE" id="PS50022">
    <property type="entry name" value="FA58C_3"/>
    <property type="match status" value="1"/>
</dbReference>
<dbReference type="Gene3D" id="2.60.120.260">
    <property type="entry name" value="Galactose-binding domain-like"/>
    <property type="match status" value="1"/>
</dbReference>